<keyword evidence="1" id="KW-0175">Coiled coil</keyword>
<keyword evidence="3" id="KW-1185">Reference proteome</keyword>
<dbReference type="EMBL" id="CP107716">
    <property type="protein sequence ID" value="UYQ73550.1"/>
    <property type="molecule type" value="Genomic_DNA"/>
</dbReference>
<reference evidence="2" key="1">
    <citation type="submission" date="2022-10" db="EMBL/GenBank/DDBJ databases">
        <title>YIM 151497 complete genome.</title>
        <authorList>
            <person name="Chen X."/>
        </authorList>
    </citation>
    <scope>NUCLEOTIDE SEQUENCE</scope>
    <source>
        <strain evidence="2">YIM 151497</strain>
    </source>
</reference>
<gene>
    <name evidence="2" type="ORF">OF122_07290</name>
</gene>
<organism evidence="2 3">
    <name type="scientific">Pelagibacterium flavum</name>
    <dbReference type="NCBI Taxonomy" id="2984530"/>
    <lineage>
        <taxon>Bacteria</taxon>
        <taxon>Pseudomonadati</taxon>
        <taxon>Pseudomonadota</taxon>
        <taxon>Alphaproteobacteria</taxon>
        <taxon>Hyphomicrobiales</taxon>
        <taxon>Devosiaceae</taxon>
        <taxon>Pelagibacterium</taxon>
    </lineage>
</organism>
<sequence length="72" mass="8201">MAVGITEVEFGLARAYSRNLATLEKKAQKIIDRHDATIAALQARVRELEAEVECERKARNLAEFRANRARFN</sequence>
<dbReference type="RefSeq" id="WP_264227117.1">
    <property type="nucleotide sequence ID" value="NZ_CP107716.1"/>
</dbReference>
<evidence type="ECO:0000313" key="3">
    <source>
        <dbReference type="Proteomes" id="UP001163882"/>
    </source>
</evidence>
<accession>A0ABY6IV31</accession>
<proteinExistence type="predicted"/>
<evidence type="ECO:0000313" key="2">
    <source>
        <dbReference type="EMBL" id="UYQ73550.1"/>
    </source>
</evidence>
<feature type="coiled-coil region" evidence="1">
    <location>
        <begin position="13"/>
        <end position="58"/>
    </location>
</feature>
<dbReference type="Proteomes" id="UP001163882">
    <property type="component" value="Chromosome"/>
</dbReference>
<protein>
    <submittedName>
        <fullName evidence="2">Uncharacterized protein</fullName>
    </submittedName>
</protein>
<name>A0ABY6IV31_9HYPH</name>
<evidence type="ECO:0000256" key="1">
    <source>
        <dbReference type="SAM" id="Coils"/>
    </source>
</evidence>